<dbReference type="PROSITE" id="PS00913">
    <property type="entry name" value="ADH_IRON_1"/>
    <property type="match status" value="1"/>
</dbReference>
<dbReference type="GeneID" id="56028550"/>
<proteinExistence type="inferred from homology"/>
<dbReference type="Pfam" id="PF25137">
    <property type="entry name" value="ADH_Fe_C"/>
    <property type="match status" value="1"/>
</dbReference>
<dbReference type="GO" id="GO:0046872">
    <property type="term" value="F:metal ion binding"/>
    <property type="evidence" value="ECO:0007669"/>
    <property type="project" value="InterPro"/>
</dbReference>
<dbReference type="FunFam" id="1.20.1090.10:FF:000001">
    <property type="entry name" value="Aldehyde-alcohol dehydrogenase"/>
    <property type="match status" value="1"/>
</dbReference>
<dbReference type="InterPro" id="IPR039697">
    <property type="entry name" value="Alcohol_dehydrogenase_Fe"/>
</dbReference>
<dbReference type="PANTHER" id="PTHR11496">
    <property type="entry name" value="ALCOHOL DEHYDROGENASE"/>
    <property type="match status" value="1"/>
</dbReference>
<feature type="domain" description="Alcohol dehydrogenase iron-type/glycerol dehydrogenase GldA" evidence="4">
    <location>
        <begin position="17"/>
        <end position="186"/>
    </location>
</feature>
<dbReference type="InterPro" id="IPR001670">
    <property type="entry name" value="ADH_Fe/GldA"/>
</dbReference>
<dbReference type="Proteomes" id="UP000509750">
    <property type="component" value="Chromosome"/>
</dbReference>
<reference evidence="6 7" key="1">
    <citation type="submission" date="2020-07" db="EMBL/GenBank/DDBJ databases">
        <title>Gai3-2, isolated from salt lake.</title>
        <authorList>
            <person name="Cui H."/>
            <person name="Shi X."/>
        </authorList>
    </citation>
    <scope>NUCLEOTIDE SEQUENCE [LARGE SCALE GENOMIC DNA]</scope>
    <source>
        <strain evidence="6 7">Gai3-2</strain>
    </source>
</reference>
<dbReference type="EMBL" id="CP058529">
    <property type="protein sequence ID" value="QLG27293.1"/>
    <property type="molecule type" value="Genomic_DNA"/>
</dbReference>
<dbReference type="PANTHER" id="PTHR11496:SF102">
    <property type="entry name" value="ALCOHOL DEHYDROGENASE 4"/>
    <property type="match status" value="1"/>
</dbReference>
<keyword evidence="7" id="KW-1185">Reference proteome</keyword>
<dbReference type="KEGG" id="halg:HUG10_06915"/>
<dbReference type="InterPro" id="IPR056798">
    <property type="entry name" value="ADH_Fe_C"/>
</dbReference>
<sequence>MSEGVHSITETNSIKSPADVRYGIGATGELAEFAGSEGVERALVVTDADIVAAGVLDPIEGALESAGVAVEVFDGVEPEPKLSMVEDAAAALRADEFDLVVGAGGGSCMDTAKLASVLAVHDVPVRDTVGMGNAPGAGLALALLPTTAGTGSEVTHIGVFSDSEDGGNKVVVYDDQLFSDLSIVDPALTESLPAGIAAATGMDALTHAIESSVTMLRTPYSDVLARDAIERIGDNLRAAVHQGAGNDRARYEMSFAATTAGKAFVNSGLGAVHALTYPLGIECGIGHGLANAVLLPHVMAYNVPAEPEHFAEIARLLGEERAPGESTLDLAYRSVDAVMELNDDVGIPNHISELGDVDPDEFDRFADICFEYSEHNIERNPRDMDHDDVVGVFEDAY</sequence>
<protein>
    <submittedName>
        <fullName evidence="6">Iron-containing alcohol dehydrogenase</fullName>
    </submittedName>
</protein>
<name>A0A7D5GZ77_9EURY</name>
<comment type="similarity">
    <text evidence="1">Belongs to the iron-containing alcohol dehydrogenase family.</text>
</comment>
<evidence type="ECO:0000256" key="3">
    <source>
        <dbReference type="ARBA" id="ARBA00023027"/>
    </source>
</evidence>
<dbReference type="OrthoDB" id="57329at2157"/>
<dbReference type="CDD" id="cd08551">
    <property type="entry name" value="Fe-ADH"/>
    <property type="match status" value="1"/>
</dbReference>
<evidence type="ECO:0000256" key="1">
    <source>
        <dbReference type="ARBA" id="ARBA00007358"/>
    </source>
</evidence>
<dbReference type="SUPFAM" id="SSF56796">
    <property type="entry name" value="Dehydroquinate synthase-like"/>
    <property type="match status" value="1"/>
</dbReference>
<dbReference type="RefSeq" id="WP_179168868.1">
    <property type="nucleotide sequence ID" value="NZ_CP058529.1"/>
</dbReference>
<dbReference type="Gene3D" id="1.20.1090.10">
    <property type="entry name" value="Dehydroquinate synthase-like - alpha domain"/>
    <property type="match status" value="1"/>
</dbReference>
<evidence type="ECO:0000259" key="5">
    <source>
        <dbReference type="Pfam" id="PF25137"/>
    </source>
</evidence>
<keyword evidence="2" id="KW-0560">Oxidoreductase</keyword>
<dbReference type="AlphaFoldDB" id="A0A7D5GZ77"/>
<organism evidence="6 7">
    <name type="scientific">Halorarum halophilum</name>
    <dbReference type="NCBI Taxonomy" id="2743090"/>
    <lineage>
        <taxon>Archaea</taxon>
        <taxon>Methanobacteriati</taxon>
        <taxon>Methanobacteriota</taxon>
        <taxon>Stenosarchaea group</taxon>
        <taxon>Halobacteria</taxon>
        <taxon>Halobacteriales</taxon>
        <taxon>Haloferacaceae</taxon>
        <taxon>Halorarum</taxon>
    </lineage>
</organism>
<gene>
    <name evidence="6" type="ORF">HUG10_06915</name>
</gene>
<dbReference type="InterPro" id="IPR018211">
    <property type="entry name" value="ADH_Fe_CS"/>
</dbReference>
<feature type="domain" description="Fe-containing alcohol dehydrogenase-like C-terminal" evidence="5">
    <location>
        <begin position="198"/>
        <end position="397"/>
    </location>
</feature>
<keyword evidence="3" id="KW-0520">NAD</keyword>
<evidence type="ECO:0000313" key="6">
    <source>
        <dbReference type="EMBL" id="QLG27293.1"/>
    </source>
</evidence>
<evidence type="ECO:0000256" key="2">
    <source>
        <dbReference type="ARBA" id="ARBA00023002"/>
    </source>
</evidence>
<evidence type="ECO:0000259" key="4">
    <source>
        <dbReference type="Pfam" id="PF00465"/>
    </source>
</evidence>
<dbReference type="Gene3D" id="3.40.50.1970">
    <property type="match status" value="1"/>
</dbReference>
<dbReference type="FunFam" id="3.40.50.1970:FF:000003">
    <property type="entry name" value="Alcohol dehydrogenase, iron-containing"/>
    <property type="match status" value="1"/>
</dbReference>
<dbReference type="GO" id="GO:0004022">
    <property type="term" value="F:alcohol dehydrogenase (NAD+) activity"/>
    <property type="evidence" value="ECO:0007669"/>
    <property type="project" value="TreeGrafter"/>
</dbReference>
<dbReference type="Pfam" id="PF00465">
    <property type="entry name" value="Fe-ADH"/>
    <property type="match status" value="1"/>
</dbReference>
<accession>A0A7D5GZ77</accession>
<evidence type="ECO:0000313" key="7">
    <source>
        <dbReference type="Proteomes" id="UP000509750"/>
    </source>
</evidence>